<name>A0A1G5KNJ8_9FIRM</name>
<dbReference type="InterPro" id="IPR019109">
    <property type="entry name" value="MamF_MmsF"/>
</dbReference>
<evidence type="ECO:0000313" key="7">
    <source>
        <dbReference type="Proteomes" id="UP000198636"/>
    </source>
</evidence>
<evidence type="ECO:0000256" key="1">
    <source>
        <dbReference type="ARBA" id="ARBA00004141"/>
    </source>
</evidence>
<proteinExistence type="predicted"/>
<dbReference type="OrthoDB" id="2657448at2"/>
<dbReference type="EMBL" id="FMUS01000029">
    <property type="protein sequence ID" value="SCZ02165.1"/>
    <property type="molecule type" value="Genomic_DNA"/>
</dbReference>
<keyword evidence="7" id="KW-1185">Reference proteome</keyword>
<dbReference type="PANTHER" id="PTHR36460:SF1">
    <property type="entry name" value="UPF0132 DOMAIN PROTEIN (AFU_ORTHOLOGUE AFUA_3G10255)"/>
    <property type="match status" value="1"/>
</dbReference>
<evidence type="ECO:0000256" key="3">
    <source>
        <dbReference type="ARBA" id="ARBA00022989"/>
    </source>
</evidence>
<comment type="subcellular location">
    <subcellularLocation>
        <location evidence="1">Membrane</location>
        <topology evidence="1">Multi-pass membrane protein</topology>
    </subcellularLocation>
</comment>
<keyword evidence="2 5" id="KW-0812">Transmembrane</keyword>
<reference evidence="6 7" key="1">
    <citation type="submission" date="2016-10" db="EMBL/GenBank/DDBJ databases">
        <authorList>
            <person name="de Groot N.N."/>
        </authorList>
    </citation>
    <scope>NUCLEOTIDE SEQUENCE [LARGE SCALE GENOMIC DNA]</scope>
    <source>
        <strain evidence="6 7">DSM 18978</strain>
    </source>
</reference>
<dbReference type="AlphaFoldDB" id="A0A1G5KNJ8"/>
<keyword evidence="3 5" id="KW-1133">Transmembrane helix</keyword>
<dbReference type="GO" id="GO:0016020">
    <property type="term" value="C:membrane"/>
    <property type="evidence" value="ECO:0007669"/>
    <property type="project" value="UniProtKB-SubCell"/>
</dbReference>
<sequence length="123" mass="13902">MENEKKDIKEVVEIKKSSLGMDENVAALLSYLLGFITGIIFYVLEKDSRYVKFHAMQSILVSVALMVLSFVLGFIPIIGWIISLLISPLTLVLWIILLVKAYKGAWFKLPIIGDIAEKQLKDM</sequence>
<evidence type="ECO:0000313" key="6">
    <source>
        <dbReference type="EMBL" id="SCZ02165.1"/>
    </source>
</evidence>
<evidence type="ECO:0000256" key="5">
    <source>
        <dbReference type="SAM" id="Phobius"/>
    </source>
</evidence>
<keyword evidence="4 5" id="KW-0472">Membrane</keyword>
<dbReference type="PANTHER" id="PTHR36460">
    <property type="entry name" value="UPF0132 DOMAIN PROTEIN (AFU_ORTHOLOGUE AFUA_3G10255)"/>
    <property type="match status" value="1"/>
</dbReference>
<evidence type="ECO:0000256" key="2">
    <source>
        <dbReference type="ARBA" id="ARBA00022692"/>
    </source>
</evidence>
<protein>
    <submittedName>
        <fullName evidence="6">Uncharacterized membrane protein</fullName>
    </submittedName>
</protein>
<feature type="transmembrane region" description="Helical" evidence="5">
    <location>
        <begin position="25"/>
        <end position="44"/>
    </location>
</feature>
<organism evidence="6 7">
    <name type="scientific">Alkaliphilus peptidifermentans DSM 18978</name>
    <dbReference type="NCBI Taxonomy" id="1120976"/>
    <lineage>
        <taxon>Bacteria</taxon>
        <taxon>Bacillati</taxon>
        <taxon>Bacillota</taxon>
        <taxon>Clostridia</taxon>
        <taxon>Peptostreptococcales</taxon>
        <taxon>Natronincolaceae</taxon>
        <taxon>Alkaliphilus</taxon>
    </lineage>
</organism>
<evidence type="ECO:0000256" key="4">
    <source>
        <dbReference type="ARBA" id="ARBA00023136"/>
    </source>
</evidence>
<accession>A0A1G5KNJ8</accession>
<gene>
    <name evidence="6" type="ORF">SAMN03080606_03636</name>
</gene>
<feature type="transmembrane region" description="Helical" evidence="5">
    <location>
        <begin position="56"/>
        <end position="75"/>
    </location>
</feature>
<dbReference type="STRING" id="1120976.SAMN03080606_03636"/>
<dbReference type="RefSeq" id="WP_091546422.1">
    <property type="nucleotide sequence ID" value="NZ_FMUS01000029.1"/>
</dbReference>
<dbReference type="Pfam" id="PF09685">
    <property type="entry name" value="MamF_MmsF"/>
    <property type="match status" value="1"/>
</dbReference>
<dbReference type="Proteomes" id="UP000198636">
    <property type="component" value="Unassembled WGS sequence"/>
</dbReference>
<feature type="transmembrane region" description="Helical" evidence="5">
    <location>
        <begin position="81"/>
        <end position="99"/>
    </location>
</feature>